<reference evidence="11" key="1">
    <citation type="submission" date="2020-03" db="EMBL/GenBank/DDBJ databases">
        <title>Ferranicluibacter endophyticum gen. nov., sp. nov., a new genus isolated from Rubus ulmifolius Schott. stem.</title>
        <authorList>
            <person name="Roca-Couso R."/>
            <person name="Flores-Felix J.D."/>
            <person name="Igual J.M."/>
            <person name="Rivas R."/>
        </authorList>
    </citation>
    <scope>NUCLEOTIDE SEQUENCE</scope>
    <source>
        <strain evidence="11">CRRU44</strain>
    </source>
</reference>
<dbReference type="Pfam" id="PF00005">
    <property type="entry name" value="ABC_tran"/>
    <property type="match status" value="1"/>
</dbReference>
<evidence type="ECO:0000256" key="8">
    <source>
        <dbReference type="SAM" id="Phobius"/>
    </source>
</evidence>
<dbReference type="GO" id="GO:0016887">
    <property type="term" value="F:ATP hydrolysis activity"/>
    <property type="evidence" value="ECO:0007669"/>
    <property type="project" value="InterPro"/>
</dbReference>
<evidence type="ECO:0000313" key="12">
    <source>
        <dbReference type="Proteomes" id="UP001155840"/>
    </source>
</evidence>
<feature type="domain" description="ABC transmembrane type-1" evidence="10">
    <location>
        <begin position="25"/>
        <end position="308"/>
    </location>
</feature>
<protein>
    <submittedName>
        <fullName evidence="11">ABC transporter ATP-binding protein</fullName>
    </submittedName>
</protein>
<evidence type="ECO:0000256" key="1">
    <source>
        <dbReference type="ARBA" id="ARBA00004651"/>
    </source>
</evidence>
<comment type="similarity">
    <text evidence="2">Belongs to the ABC transporter superfamily.</text>
</comment>
<dbReference type="SUPFAM" id="SSF52540">
    <property type="entry name" value="P-loop containing nucleoside triphosphate hydrolases"/>
    <property type="match status" value="1"/>
</dbReference>
<organism evidence="11 12">
    <name type="scientific">Ferranicluibacter rubi</name>
    <dbReference type="NCBI Taxonomy" id="2715133"/>
    <lineage>
        <taxon>Bacteria</taxon>
        <taxon>Pseudomonadati</taxon>
        <taxon>Pseudomonadota</taxon>
        <taxon>Alphaproteobacteria</taxon>
        <taxon>Hyphomicrobiales</taxon>
        <taxon>Rhizobiaceae</taxon>
        <taxon>Ferranicluibacter</taxon>
    </lineage>
</organism>
<keyword evidence="3 8" id="KW-0812">Transmembrane</keyword>
<evidence type="ECO:0000256" key="7">
    <source>
        <dbReference type="ARBA" id="ARBA00023136"/>
    </source>
</evidence>
<name>A0AA44CCY5_9HYPH</name>
<keyword evidence="7 8" id="KW-0472">Membrane</keyword>
<dbReference type="InterPro" id="IPR036640">
    <property type="entry name" value="ABC1_TM_sf"/>
</dbReference>
<dbReference type="GO" id="GO:0140359">
    <property type="term" value="F:ABC-type transporter activity"/>
    <property type="evidence" value="ECO:0007669"/>
    <property type="project" value="InterPro"/>
</dbReference>
<comment type="caution">
    <text evidence="11">The sequence shown here is derived from an EMBL/GenBank/DDBJ whole genome shotgun (WGS) entry which is preliminary data.</text>
</comment>
<dbReference type="InterPro" id="IPR017871">
    <property type="entry name" value="ABC_transporter-like_CS"/>
</dbReference>
<dbReference type="GO" id="GO:0005524">
    <property type="term" value="F:ATP binding"/>
    <property type="evidence" value="ECO:0007669"/>
    <property type="project" value="UniProtKB-KW"/>
</dbReference>
<dbReference type="PANTHER" id="PTHR24221">
    <property type="entry name" value="ATP-BINDING CASSETTE SUB-FAMILY B"/>
    <property type="match status" value="1"/>
</dbReference>
<feature type="transmembrane region" description="Helical" evidence="8">
    <location>
        <begin position="247"/>
        <end position="268"/>
    </location>
</feature>
<evidence type="ECO:0000256" key="3">
    <source>
        <dbReference type="ARBA" id="ARBA00022692"/>
    </source>
</evidence>
<proteinExistence type="inferred from homology"/>
<keyword evidence="4" id="KW-0547">Nucleotide-binding</keyword>
<keyword evidence="6 8" id="KW-1133">Transmembrane helix</keyword>
<comment type="subcellular location">
    <subcellularLocation>
        <location evidence="1">Cell membrane</location>
        <topology evidence="1">Multi-pass membrane protein</topology>
    </subcellularLocation>
</comment>
<dbReference type="GO" id="GO:0005886">
    <property type="term" value="C:plasma membrane"/>
    <property type="evidence" value="ECO:0007669"/>
    <property type="project" value="UniProtKB-SubCell"/>
</dbReference>
<evidence type="ECO:0000259" key="10">
    <source>
        <dbReference type="PROSITE" id="PS50929"/>
    </source>
</evidence>
<keyword evidence="12" id="KW-1185">Reference proteome</keyword>
<evidence type="ECO:0000256" key="5">
    <source>
        <dbReference type="ARBA" id="ARBA00022840"/>
    </source>
</evidence>
<feature type="transmembrane region" description="Helical" evidence="8">
    <location>
        <begin position="165"/>
        <end position="183"/>
    </location>
</feature>
<dbReference type="PROSITE" id="PS50929">
    <property type="entry name" value="ABC_TM1F"/>
    <property type="match status" value="1"/>
</dbReference>
<feature type="transmembrane region" description="Helical" evidence="8">
    <location>
        <begin position="57"/>
        <end position="78"/>
    </location>
</feature>
<dbReference type="AlphaFoldDB" id="A0AA44CCY5"/>
<dbReference type="PANTHER" id="PTHR24221:SF503">
    <property type="entry name" value="MITOCHONDRIAL POTASSIUM CHANNEL ATP-BINDING SUBUNIT"/>
    <property type="match status" value="1"/>
</dbReference>
<feature type="transmembrane region" description="Helical" evidence="8">
    <location>
        <begin position="23"/>
        <end position="45"/>
    </location>
</feature>
<dbReference type="InterPro" id="IPR003439">
    <property type="entry name" value="ABC_transporter-like_ATP-bd"/>
</dbReference>
<dbReference type="InterPro" id="IPR011527">
    <property type="entry name" value="ABC1_TM_dom"/>
</dbReference>
<evidence type="ECO:0000259" key="9">
    <source>
        <dbReference type="PROSITE" id="PS50893"/>
    </source>
</evidence>
<feature type="transmembrane region" description="Helical" evidence="8">
    <location>
        <begin position="140"/>
        <end position="159"/>
    </location>
</feature>
<evidence type="ECO:0000313" key="11">
    <source>
        <dbReference type="EMBL" id="NHT78633.1"/>
    </source>
</evidence>
<dbReference type="PROSITE" id="PS00211">
    <property type="entry name" value="ABC_TRANSPORTER_1"/>
    <property type="match status" value="1"/>
</dbReference>
<dbReference type="Pfam" id="PF00664">
    <property type="entry name" value="ABC_membrane"/>
    <property type="match status" value="1"/>
</dbReference>
<sequence>MSSAPPSLVRSILVDFWRASRGMLLLVSVLTMVTAVVAVAGPYVFSRMIDRMQPGALAETVALGLVAYAVLVGLSSALQRAQNYLAHVCGEHLALIVSTSLFERLLHKTAPFFVEHNPVEIETAGQRGDQALVTMLHLTLGYLVSGSVQIALSLALIGATVSLEIVAVSVLYGAAFIALSVAADRRSTRYLEAAIAAGQENARFVGNALTGMETLRHFGAHGWMRSLFSQKAEAVFRNWRDYSLSRIGFAGLQGAALALQLGVTFLMLVPRMQAGLISVGDVVLFNTLLLALNQPFEAIGATINELAKTRGNLAPLQAIWAAPEEETTAAAEALRLSEGTLRFEAVGYRYENGRGVENVSFTAARGGITTLTGETGAGKSTVFRLALKSLEPQSGEITIDGRPLAGIARATWYGRIGVVPQDILLLSDTLSVNITLGRPVDAQKLRRVAHQAAILSTIEALPEGFETSVGERGLKLSGGERQRIAIARALYGDPDILFLDEASSALDAATEREILNGLRQLADRVTVIAITHRTGMIEPGDTVVRIGPEAGGP</sequence>
<dbReference type="Proteomes" id="UP001155840">
    <property type="component" value="Unassembled WGS sequence"/>
</dbReference>
<evidence type="ECO:0000256" key="6">
    <source>
        <dbReference type="ARBA" id="ARBA00022989"/>
    </source>
</evidence>
<dbReference type="InterPro" id="IPR003593">
    <property type="entry name" value="AAA+_ATPase"/>
</dbReference>
<evidence type="ECO:0000256" key="4">
    <source>
        <dbReference type="ARBA" id="ARBA00022741"/>
    </source>
</evidence>
<dbReference type="Gene3D" id="1.20.1560.10">
    <property type="entry name" value="ABC transporter type 1, transmembrane domain"/>
    <property type="match status" value="1"/>
</dbReference>
<dbReference type="Gene3D" id="3.40.50.300">
    <property type="entry name" value="P-loop containing nucleotide triphosphate hydrolases"/>
    <property type="match status" value="1"/>
</dbReference>
<dbReference type="InterPro" id="IPR027417">
    <property type="entry name" value="P-loop_NTPase"/>
</dbReference>
<accession>A0AA44CCY5</accession>
<feature type="domain" description="ABC transporter" evidence="9">
    <location>
        <begin position="341"/>
        <end position="553"/>
    </location>
</feature>
<keyword evidence="5 11" id="KW-0067">ATP-binding</keyword>
<dbReference type="EMBL" id="JAANCM010000017">
    <property type="protein sequence ID" value="NHT78633.1"/>
    <property type="molecule type" value="Genomic_DNA"/>
</dbReference>
<evidence type="ECO:0000256" key="2">
    <source>
        <dbReference type="ARBA" id="ARBA00005417"/>
    </source>
</evidence>
<gene>
    <name evidence="11" type="ORF">G8E10_23315</name>
</gene>
<dbReference type="PROSITE" id="PS50893">
    <property type="entry name" value="ABC_TRANSPORTER_2"/>
    <property type="match status" value="1"/>
</dbReference>
<dbReference type="SMART" id="SM00382">
    <property type="entry name" value="AAA"/>
    <property type="match status" value="1"/>
</dbReference>
<dbReference type="InterPro" id="IPR039421">
    <property type="entry name" value="Type_1_exporter"/>
</dbReference>
<dbReference type="SUPFAM" id="SSF90123">
    <property type="entry name" value="ABC transporter transmembrane region"/>
    <property type="match status" value="1"/>
</dbReference>
<dbReference type="RefSeq" id="WP_167130866.1">
    <property type="nucleotide sequence ID" value="NZ_JAANCM010000017.1"/>
</dbReference>